<evidence type="ECO:0000256" key="1">
    <source>
        <dbReference type="SAM" id="Phobius"/>
    </source>
</evidence>
<reference evidence="2" key="1">
    <citation type="submission" date="2021-01" db="EMBL/GenBank/DDBJ databases">
        <authorList>
            <person name="Corre E."/>
            <person name="Pelletier E."/>
            <person name="Niang G."/>
            <person name="Scheremetjew M."/>
            <person name="Finn R."/>
            <person name="Kale V."/>
            <person name="Holt S."/>
            <person name="Cochrane G."/>
            <person name="Meng A."/>
            <person name="Brown T."/>
            <person name="Cohen L."/>
        </authorList>
    </citation>
    <scope>NUCLEOTIDE SEQUENCE</scope>
    <source>
        <strain evidence="2">379</strain>
    </source>
</reference>
<keyword evidence="1" id="KW-0812">Transmembrane</keyword>
<proteinExistence type="predicted"/>
<dbReference type="AlphaFoldDB" id="A0A7S3WE03"/>
<keyword evidence="1" id="KW-0472">Membrane</keyword>
<protein>
    <submittedName>
        <fullName evidence="2">Uncharacterized protein</fullName>
    </submittedName>
</protein>
<evidence type="ECO:0000313" key="2">
    <source>
        <dbReference type="EMBL" id="CAE0551110.1"/>
    </source>
</evidence>
<accession>A0A7S3WE03</accession>
<keyword evidence="1" id="KW-1133">Transmembrane helix</keyword>
<dbReference type="EMBL" id="HBIR01024179">
    <property type="protein sequence ID" value="CAE0551110.1"/>
    <property type="molecule type" value="Transcribed_RNA"/>
</dbReference>
<gene>
    <name evidence="2" type="ORF">EHUX00137_LOCUS18555</name>
</gene>
<sequence>MVFAITASVVASAAAARVSTVDALLSYKGSLVTQIFGLLSCLVLRVYRAMISSPNSDYRTLTEQWQQSLHLALYLVYICGTLALYGACASAAANLGRRPALQVDR</sequence>
<feature type="transmembrane region" description="Helical" evidence="1">
    <location>
        <begin position="31"/>
        <end position="50"/>
    </location>
</feature>
<name>A0A7S3WE03_EMIHU</name>
<organism evidence="2">
    <name type="scientific">Emiliania huxleyi</name>
    <name type="common">Coccolithophore</name>
    <name type="synonym">Pontosphaera huxleyi</name>
    <dbReference type="NCBI Taxonomy" id="2903"/>
    <lineage>
        <taxon>Eukaryota</taxon>
        <taxon>Haptista</taxon>
        <taxon>Haptophyta</taxon>
        <taxon>Prymnesiophyceae</taxon>
        <taxon>Isochrysidales</taxon>
        <taxon>Noelaerhabdaceae</taxon>
        <taxon>Emiliania</taxon>
    </lineage>
</organism>
<feature type="transmembrane region" description="Helical" evidence="1">
    <location>
        <begin position="71"/>
        <end position="93"/>
    </location>
</feature>